<feature type="transmembrane region" description="Helical" evidence="6">
    <location>
        <begin position="376"/>
        <end position="404"/>
    </location>
</feature>
<feature type="transmembrane region" description="Helical" evidence="6">
    <location>
        <begin position="455"/>
        <end position="478"/>
    </location>
</feature>
<dbReference type="PROSITE" id="PS50850">
    <property type="entry name" value="MFS"/>
    <property type="match status" value="1"/>
</dbReference>
<feature type="transmembrane region" description="Helical" evidence="6">
    <location>
        <begin position="30"/>
        <end position="51"/>
    </location>
</feature>
<proteinExistence type="predicted"/>
<feature type="transmembrane region" description="Helical" evidence="6">
    <location>
        <begin position="76"/>
        <end position="98"/>
    </location>
</feature>
<evidence type="ECO:0000256" key="2">
    <source>
        <dbReference type="ARBA" id="ARBA00022692"/>
    </source>
</evidence>
<evidence type="ECO:0000256" key="1">
    <source>
        <dbReference type="ARBA" id="ARBA00004141"/>
    </source>
</evidence>
<feature type="transmembrane region" description="Helical" evidence="6">
    <location>
        <begin position="172"/>
        <end position="192"/>
    </location>
</feature>
<dbReference type="Pfam" id="PF07690">
    <property type="entry name" value="MFS_1"/>
    <property type="match status" value="1"/>
</dbReference>
<sequence length="501" mass="56380">MATQPMDNPSRPENELFSPRMKPNTPGKVNYGRTFLIGLAFLSSQTAWAYYNFMMPIVLREFLQDAQFYWLGTDTFVGLIMILDNVVAILMLPYFGVLSDHTKSKHGRRMPYIMIGCTFGAIAFSIIPQVKVLGLLFAVITFFNLSMAFYRSCSISLMPDLTDPKVRSTGNAIIQIMGGLSFILGMLGPIIMELFYDTSIPEGRTAARTGGFYYISIIMLIALVILYTTIKETPTGTKFLQVSNNNMSVDPTTLEFLGEIEDKKVTQHKKMDYLKLLFKSKDKSIIFLLMAIFASAFGFNAIETYYSSYATVFLGWSDAMASTALIMAPVSLFVFAVPAGKISDRLGRKRSFMIGLVGLSVCVEILHYTQSFEESAFIVSMIVIFCLGLFYALISVNAIVMVWQMAPDGQIGTYSGAYYLFTQTAAILSPVVMGLEFDLYIALYPENIAIFGEGYQYRMLFFFVLIWQIFAIILMFGVKKESESKKLDKEKIQEMQEKYAD</sequence>
<evidence type="ECO:0000259" key="7">
    <source>
        <dbReference type="PROSITE" id="PS50850"/>
    </source>
</evidence>
<dbReference type="InterPro" id="IPR020846">
    <property type="entry name" value="MFS_dom"/>
</dbReference>
<feature type="transmembrane region" description="Helical" evidence="6">
    <location>
        <begin position="352"/>
        <end position="370"/>
    </location>
</feature>
<dbReference type="InterPro" id="IPR005829">
    <property type="entry name" value="Sugar_transporter_CS"/>
</dbReference>
<feature type="transmembrane region" description="Helical" evidence="6">
    <location>
        <begin position="110"/>
        <end position="127"/>
    </location>
</feature>
<evidence type="ECO:0000313" key="8">
    <source>
        <dbReference type="EMBL" id="UYP44138.1"/>
    </source>
</evidence>
<keyword evidence="3 6" id="KW-1133">Transmembrane helix</keyword>
<dbReference type="Proteomes" id="UP001208689">
    <property type="component" value="Chromosome"/>
</dbReference>
<feature type="transmembrane region" description="Helical" evidence="6">
    <location>
        <begin position="416"/>
        <end position="435"/>
    </location>
</feature>
<dbReference type="SUPFAM" id="SSF103473">
    <property type="entry name" value="MFS general substrate transporter"/>
    <property type="match status" value="1"/>
</dbReference>
<keyword evidence="9" id="KW-1185">Reference proteome</keyword>
<feature type="transmembrane region" description="Helical" evidence="6">
    <location>
        <begin position="319"/>
        <end position="340"/>
    </location>
</feature>
<dbReference type="Gene3D" id="1.20.1250.20">
    <property type="entry name" value="MFS general substrate transporter like domains"/>
    <property type="match status" value="2"/>
</dbReference>
<dbReference type="EMBL" id="CP104013">
    <property type="protein sequence ID" value="UYP44138.1"/>
    <property type="molecule type" value="Genomic_DNA"/>
</dbReference>
<comment type="subcellular location">
    <subcellularLocation>
        <location evidence="1">Membrane</location>
        <topology evidence="1">Multi-pass membrane protein</topology>
    </subcellularLocation>
</comment>
<reference evidence="8" key="1">
    <citation type="submission" date="2022-09" db="EMBL/GenBank/DDBJ databases">
        <title>Actin cytoskeleton and complex cell architecture in an #Asgard archaeon.</title>
        <authorList>
            <person name="Ponce Toledo R.I."/>
            <person name="Schleper C."/>
            <person name="Rodrigues Oliveira T."/>
            <person name="Wollweber F."/>
            <person name="Xu J."/>
            <person name="Rittmann S."/>
            <person name="Klingl A."/>
            <person name="Pilhofer M."/>
        </authorList>
    </citation>
    <scope>NUCLEOTIDE SEQUENCE</scope>
    <source>
        <strain evidence="8">B-35</strain>
    </source>
</reference>
<name>A0ABY6HKV2_9ARCH</name>
<feature type="domain" description="Major facilitator superfamily (MFS) profile" evidence="7">
    <location>
        <begin position="33"/>
        <end position="483"/>
    </location>
</feature>
<dbReference type="InterPro" id="IPR036259">
    <property type="entry name" value="MFS_trans_sf"/>
</dbReference>
<evidence type="ECO:0000256" key="5">
    <source>
        <dbReference type="SAM" id="MobiDB-lite"/>
    </source>
</evidence>
<evidence type="ECO:0000256" key="4">
    <source>
        <dbReference type="ARBA" id="ARBA00023136"/>
    </source>
</evidence>
<evidence type="ECO:0000256" key="6">
    <source>
        <dbReference type="SAM" id="Phobius"/>
    </source>
</evidence>
<dbReference type="PROSITE" id="PS00216">
    <property type="entry name" value="SUGAR_TRANSPORT_1"/>
    <property type="match status" value="1"/>
</dbReference>
<feature type="transmembrane region" description="Helical" evidence="6">
    <location>
        <begin position="133"/>
        <end position="151"/>
    </location>
</feature>
<dbReference type="PANTHER" id="PTHR23528:SF1">
    <property type="entry name" value="MAJOR FACILITATOR SUPERFAMILY (MFS) PROFILE DOMAIN-CONTAINING PROTEIN"/>
    <property type="match status" value="1"/>
</dbReference>
<evidence type="ECO:0000256" key="3">
    <source>
        <dbReference type="ARBA" id="ARBA00022989"/>
    </source>
</evidence>
<protein>
    <recommendedName>
        <fullName evidence="7">Major facilitator superfamily (MFS) profile domain-containing protein</fullName>
    </recommendedName>
</protein>
<keyword evidence="4 6" id="KW-0472">Membrane</keyword>
<dbReference type="PANTHER" id="PTHR23528">
    <property type="match status" value="1"/>
</dbReference>
<accession>A0ABY6HKV2</accession>
<organism evidence="8 9">
    <name type="scientific">Candidatus Lokiarchaeum ossiferum</name>
    <dbReference type="NCBI Taxonomy" id="2951803"/>
    <lineage>
        <taxon>Archaea</taxon>
        <taxon>Promethearchaeati</taxon>
        <taxon>Promethearchaeota</taxon>
        <taxon>Promethearchaeia</taxon>
        <taxon>Promethearchaeales</taxon>
        <taxon>Promethearchaeaceae</taxon>
        <taxon>Candidatus Lokiarchaeum</taxon>
    </lineage>
</organism>
<keyword evidence="2 6" id="KW-0812">Transmembrane</keyword>
<dbReference type="InterPro" id="IPR011701">
    <property type="entry name" value="MFS"/>
</dbReference>
<gene>
    <name evidence="8" type="ORF">NEF87_000423</name>
</gene>
<feature type="region of interest" description="Disordered" evidence="5">
    <location>
        <begin position="1"/>
        <end position="25"/>
    </location>
</feature>
<feature type="transmembrane region" description="Helical" evidence="6">
    <location>
        <begin position="212"/>
        <end position="230"/>
    </location>
</feature>
<feature type="transmembrane region" description="Helical" evidence="6">
    <location>
        <begin position="285"/>
        <end position="307"/>
    </location>
</feature>
<evidence type="ECO:0000313" key="9">
    <source>
        <dbReference type="Proteomes" id="UP001208689"/>
    </source>
</evidence>